<evidence type="ECO:0000313" key="2">
    <source>
        <dbReference type="Proteomes" id="UP001219525"/>
    </source>
</evidence>
<name>A0AAD6YCH5_9AGAR</name>
<accession>A0AAD6YCH5</accession>
<proteinExistence type="predicted"/>
<organism evidence="1 2">
    <name type="scientific">Mycena pura</name>
    <dbReference type="NCBI Taxonomy" id="153505"/>
    <lineage>
        <taxon>Eukaryota</taxon>
        <taxon>Fungi</taxon>
        <taxon>Dikarya</taxon>
        <taxon>Basidiomycota</taxon>
        <taxon>Agaricomycotina</taxon>
        <taxon>Agaricomycetes</taxon>
        <taxon>Agaricomycetidae</taxon>
        <taxon>Agaricales</taxon>
        <taxon>Marasmiineae</taxon>
        <taxon>Mycenaceae</taxon>
        <taxon>Mycena</taxon>
    </lineage>
</organism>
<protein>
    <submittedName>
        <fullName evidence="1">Uncharacterized protein</fullName>
    </submittedName>
</protein>
<comment type="caution">
    <text evidence="1">The sequence shown here is derived from an EMBL/GenBank/DDBJ whole genome shotgun (WGS) entry which is preliminary data.</text>
</comment>
<gene>
    <name evidence="1" type="ORF">GGX14DRAFT_393009</name>
</gene>
<dbReference type="EMBL" id="JARJCW010000021">
    <property type="protein sequence ID" value="KAJ7213513.1"/>
    <property type="molecule type" value="Genomic_DNA"/>
</dbReference>
<keyword evidence="2" id="KW-1185">Reference proteome</keyword>
<evidence type="ECO:0000313" key="1">
    <source>
        <dbReference type="EMBL" id="KAJ7213513.1"/>
    </source>
</evidence>
<dbReference type="Proteomes" id="UP001219525">
    <property type="component" value="Unassembled WGS sequence"/>
</dbReference>
<reference evidence="1" key="1">
    <citation type="submission" date="2023-03" db="EMBL/GenBank/DDBJ databases">
        <title>Massive genome expansion in bonnet fungi (Mycena s.s.) driven by repeated elements and novel gene families across ecological guilds.</title>
        <authorList>
            <consortium name="Lawrence Berkeley National Laboratory"/>
            <person name="Harder C.B."/>
            <person name="Miyauchi S."/>
            <person name="Viragh M."/>
            <person name="Kuo A."/>
            <person name="Thoen E."/>
            <person name="Andreopoulos B."/>
            <person name="Lu D."/>
            <person name="Skrede I."/>
            <person name="Drula E."/>
            <person name="Henrissat B."/>
            <person name="Morin E."/>
            <person name="Kohler A."/>
            <person name="Barry K."/>
            <person name="LaButti K."/>
            <person name="Morin E."/>
            <person name="Salamov A."/>
            <person name="Lipzen A."/>
            <person name="Mereny Z."/>
            <person name="Hegedus B."/>
            <person name="Baldrian P."/>
            <person name="Stursova M."/>
            <person name="Weitz H."/>
            <person name="Taylor A."/>
            <person name="Grigoriev I.V."/>
            <person name="Nagy L.G."/>
            <person name="Martin F."/>
            <person name="Kauserud H."/>
        </authorList>
    </citation>
    <scope>NUCLEOTIDE SEQUENCE</scope>
    <source>
        <strain evidence="1">9144</strain>
    </source>
</reference>
<dbReference type="AlphaFoldDB" id="A0AAD6YCH5"/>
<sequence length="312" mass="32867">MSRCSPSAPHQRRMNGRASVIVLSPTSGLPQHGSAALPIFPLDQSNVVHNEPSLQAASGLFLPAASPTLAPNGGVLFLASTFNYWPSSPHTSSDISASSPADLDLPYTTLSHLNSTPTNTGTGQSIVGETPVYALPSLATDAAGRAFSESGAEFDVNRIPGQQRLTYITRSRMGIWPWELDIAVDTRTDEMINSEAEAPFGAGASYDNLCLAATTASRALESTLTGEAVTERDPYLNAASSPATAGPLACAGHSNSNFNIERFMEHSFPETTALDEVPHFGRDERGMGIWPWAGASTSTAAGARRSFPSTPC</sequence>